<dbReference type="EMBL" id="CP036268">
    <property type="protein sequence ID" value="QDT37008.1"/>
    <property type="molecule type" value="Genomic_DNA"/>
</dbReference>
<keyword evidence="2" id="KW-0328">Glycosyltransferase</keyword>
<dbReference type="GO" id="GO:0016757">
    <property type="term" value="F:glycosyltransferase activity"/>
    <property type="evidence" value="ECO:0007669"/>
    <property type="project" value="UniProtKB-KW"/>
</dbReference>
<evidence type="ECO:0000313" key="3">
    <source>
        <dbReference type="Proteomes" id="UP000317318"/>
    </source>
</evidence>
<dbReference type="InterPro" id="IPR001296">
    <property type="entry name" value="Glyco_trans_1"/>
</dbReference>
<dbReference type="CDD" id="cd03801">
    <property type="entry name" value="GT4_PimA-like"/>
    <property type="match status" value="1"/>
</dbReference>
<protein>
    <submittedName>
        <fullName evidence="2">GDP-mannose-dependent alpha-(1-6)-phosphatidylinositol monomannoside mannosyltransferase</fullName>
    </submittedName>
</protein>
<reference evidence="2 3" key="1">
    <citation type="submission" date="2019-02" db="EMBL/GenBank/DDBJ databases">
        <title>Deep-cultivation of Planctomycetes and their phenomic and genomic characterization uncovers novel biology.</title>
        <authorList>
            <person name="Wiegand S."/>
            <person name="Jogler M."/>
            <person name="Boedeker C."/>
            <person name="Pinto D."/>
            <person name="Vollmers J."/>
            <person name="Rivas-Marin E."/>
            <person name="Kohn T."/>
            <person name="Peeters S.H."/>
            <person name="Heuer A."/>
            <person name="Rast P."/>
            <person name="Oberbeckmann S."/>
            <person name="Bunk B."/>
            <person name="Jeske O."/>
            <person name="Meyerdierks A."/>
            <person name="Storesund J.E."/>
            <person name="Kallscheuer N."/>
            <person name="Luecker S."/>
            <person name="Lage O.M."/>
            <person name="Pohl T."/>
            <person name="Merkel B.J."/>
            <person name="Hornburger P."/>
            <person name="Mueller R.-W."/>
            <person name="Bruemmer F."/>
            <person name="Labrenz M."/>
            <person name="Spormann A.M."/>
            <person name="Op den Camp H."/>
            <person name="Overmann J."/>
            <person name="Amann R."/>
            <person name="Jetten M.S.M."/>
            <person name="Mascher T."/>
            <person name="Medema M.H."/>
            <person name="Devos D.P."/>
            <person name="Kaster A.-K."/>
            <person name="Ovreas L."/>
            <person name="Rohde M."/>
            <person name="Galperin M.Y."/>
            <person name="Jogler C."/>
        </authorList>
    </citation>
    <scope>NUCLEOTIDE SEQUENCE [LARGE SCALE GENOMIC DNA]</scope>
    <source>
        <strain evidence="2 3">Pan189</strain>
    </source>
</reference>
<sequence length="379" mass="42122">MFSAIGTNVVAVIDTDPLSDQSAELIGDTPFFCIRNPIRDIESSDFYFPYLFKRIPYKLYSNWALNKQFEKVINEVKADTLFIHFMTRAIAFDEAICRLQRRTVIHAHGYDATFDLREGRPPFRQAHPASYLDRVQDICRRSEVIVASEAVHLRLTQAGVIPCKTYIKPYGIESRSLTKTIAEKHESDGPIRFLFLGRLIDCKGPLETISAFETACARGLDATLTIAGDGLLLDDCIAAAQSSVVSDRITILGSIEPSRVRQLMDEHHVFTLHSRLGPQTRQEEAFGVVFLEAMDAGCPVATGRSGGVPEIVVDGKTGLLFEPGDIDSHADALIALGTNNSLRVELGTAGKLRLDHHFSREKEDLALRNILLLKRPIDN</sequence>
<dbReference type="AlphaFoldDB" id="A0A517QZH6"/>
<name>A0A517QZH6_9PLAN</name>
<dbReference type="Pfam" id="PF00534">
    <property type="entry name" value="Glycos_transf_1"/>
    <property type="match status" value="1"/>
</dbReference>
<evidence type="ECO:0000313" key="2">
    <source>
        <dbReference type="EMBL" id="QDT37008.1"/>
    </source>
</evidence>
<dbReference type="RefSeq" id="WP_310821180.1">
    <property type="nucleotide sequence ID" value="NZ_CP036268.1"/>
</dbReference>
<dbReference type="InterPro" id="IPR050194">
    <property type="entry name" value="Glycosyltransferase_grp1"/>
</dbReference>
<feature type="domain" description="Glycosyl transferase family 1" evidence="1">
    <location>
        <begin position="182"/>
        <end position="351"/>
    </location>
</feature>
<accession>A0A517QZH6</accession>
<gene>
    <name evidence="2" type="primary">pimB_2</name>
    <name evidence="2" type="ORF">Pan189_13730</name>
</gene>
<proteinExistence type="predicted"/>
<evidence type="ECO:0000259" key="1">
    <source>
        <dbReference type="Pfam" id="PF00534"/>
    </source>
</evidence>
<keyword evidence="3" id="KW-1185">Reference proteome</keyword>
<dbReference type="KEGG" id="svp:Pan189_13730"/>
<dbReference type="Gene3D" id="3.40.50.2000">
    <property type="entry name" value="Glycogen Phosphorylase B"/>
    <property type="match status" value="2"/>
</dbReference>
<keyword evidence="2" id="KW-0808">Transferase</keyword>
<organism evidence="2 3">
    <name type="scientific">Stratiformator vulcanicus</name>
    <dbReference type="NCBI Taxonomy" id="2527980"/>
    <lineage>
        <taxon>Bacteria</taxon>
        <taxon>Pseudomonadati</taxon>
        <taxon>Planctomycetota</taxon>
        <taxon>Planctomycetia</taxon>
        <taxon>Planctomycetales</taxon>
        <taxon>Planctomycetaceae</taxon>
        <taxon>Stratiformator</taxon>
    </lineage>
</organism>
<dbReference type="SUPFAM" id="SSF53756">
    <property type="entry name" value="UDP-Glycosyltransferase/glycogen phosphorylase"/>
    <property type="match status" value="1"/>
</dbReference>
<dbReference type="PANTHER" id="PTHR45947:SF3">
    <property type="entry name" value="SULFOQUINOVOSYL TRANSFERASE SQD2"/>
    <property type="match status" value="1"/>
</dbReference>
<dbReference type="Proteomes" id="UP000317318">
    <property type="component" value="Chromosome"/>
</dbReference>
<dbReference type="PANTHER" id="PTHR45947">
    <property type="entry name" value="SULFOQUINOVOSYL TRANSFERASE SQD2"/>
    <property type="match status" value="1"/>
</dbReference>